<evidence type="ECO:0000313" key="1">
    <source>
        <dbReference type="EMBL" id="AFR99498.1"/>
    </source>
</evidence>
<accession>J9VZ32</accession>
<dbReference type="KEGG" id="lbn:LBUCD034_0397"/>
<protein>
    <submittedName>
        <fullName evidence="1">Uncharacterized protein</fullName>
    </submittedName>
</protein>
<reference evidence="1 2" key="1">
    <citation type="journal article" date="2012" name="J. Biotechnol.">
        <title>Insights into the completely annotated genome of Lactobacillus buchneri CD034, a strain isolated from stable grass silage.</title>
        <authorList>
            <person name="Heinl S."/>
            <person name="Wibberg D."/>
            <person name="Eikmeyer F."/>
            <person name="Szczepanowski R."/>
            <person name="Blom J."/>
            <person name="Linke B."/>
            <person name="Goesmann A."/>
            <person name="Grabherr R."/>
            <person name="Schwab H."/>
            <person name="Puhler A."/>
            <person name="Schluter A."/>
        </authorList>
    </citation>
    <scope>NUCLEOTIDE SEQUENCE [LARGE SCALE GENOMIC DNA]</scope>
    <source>
        <strain evidence="1 2">CD034</strain>
    </source>
</reference>
<proteinExistence type="predicted"/>
<dbReference type="STRING" id="1071400.LBUCD034_0397"/>
<dbReference type="EMBL" id="CP003043">
    <property type="protein sequence ID" value="AFR99498.1"/>
    <property type="molecule type" value="Genomic_DNA"/>
</dbReference>
<organism evidence="1 2">
    <name type="scientific">Lentilactobacillus buchneri subsp. silagei CD034</name>
    <dbReference type="NCBI Taxonomy" id="1071400"/>
    <lineage>
        <taxon>Bacteria</taxon>
        <taxon>Bacillati</taxon>
        <taxon>Bacillota</taxon>
        <taxon>Bacilli</taxon>
        <taxon>Lactobacillales</taxon>
        <taxon>Lactobacillaceae</taxon>
        <taxon>Lentilactobacillus</taxon>
        <taxon>Lentilactobacillus buchneri subsp. silagei</taxon>
    </lineage>
</organism>
<name>J9VZ32_LENBU</name>
<dbReference type="PATRIC" id="fig|1071400.3.peg.391"/>
<keyword evidence="2" id="KW-1185">Reference proteome</keyword>
<sequence length="57" mass="6337">MIFKAMDRATTGITTTKQSSIAESLTIDMLSGNAVITNHPKIQDNLRHQLPKQKIQT</sequence>
<dbReference type="AlphaFoldDB" id="J9VZ32"/>
<gene>
    <name evidence="1" type="ORF">LBUCD034_0397</name>
</gene>
<dbReference type="Proteomes" id="UP000007332">
    <property type="component" value="Chromosome"/>
</dbReference>
<evidence type="ECO:0000313" key="2">
    <source>
        <dbReference type="Proteomes" id="UP000007332"/>
    </source>
</evidence>
<dbReference type="HOGENOM" id="CLU_2990941_0_0_9"/>